<gene>
    <name evidence="2" type="ORF">GGR35_000802</name>
</gene>
<sequence length="45" mass="5164">MRIKPADKQDDVFKDLTPLEQKTRKAAIVLAFVGVFCWAVKILFL</sequence>
<reference evidence="2 3" key="1">
    <citation type="submission" date="2020-08" db="EMBL/GenBank/DDBJ databases">
        <title>Genomic Encyclopedia of Type Strains, Phase IV (KMG-IV): sequencing the most valuable type-strain genomes for metagenomic binning, comparative biology and taxonomic classification.</title>
        <authorList>
            <person name="Goeker M."/>
        </authorList>
    </citation>
    <scope>NUCLEOTIDE SEQUENCE [LARGE SCALE GENOMIC DNA]</scope>
    <source>
        <strain evidence="2 3">DSM 100995</strain>
    </source>
</reference>
<name>A0ABR6I5A2_9SPHI</name>
<feature type="transmembrane region" description="Helical" evidence="1">
    <location>
        <begin position="26"/>
        <end position="44"/>
    </location>
</feature>
<protein>
    <submittedName>
        <fullName evidence="2">Uncharacterized protein</fullName>
    </submittedName>
</protein>
<dbReference type="Proteomes" id="UP000583101">
    <property type="component" value="Unassembled WGS sequence"/>
</dbReference>
<comment type="caution">
    <text evidence="2">The sequence shown here is derived from an EMBL/GenBank/DDBJ whole genome shotgun (WGS) entry which is preliminary data.</text>
</comment>
<accession>A0ABR6I5A2</accession>
<evidence type="ECO:0000313" key="3">
    <source>
        <dbReference type="Proteomes" id="UP000583101"/>
    </source>
</evidence>
<organism evidence="2 3">
    <name type="scientific">Mucilaginibacter phyllosphaerae</name>
    <dbReference type="NCBI Taxonomy" id="1812349"/>
    <lineage>
        <taxon>Bacteria</taxon>
        <taxon>Pseudomonadati</taxon>
        <taxon>Bacteroidota</taxon>
        <taxon>Sphingobacteriia</taxon>
        <taxon>Sphingobacteriales</taxon>
        <taxon>Sphingobacteriaceae</taxon>
        <taxon>Mucilaginibacter</taxon>
    </lineage>
</organism>
<dbReference type="RefSeq" id="WP_183500309.1">
    <property type="nucleotide sequence ID" value="NZ_BMCZ01000001.1"/>
</dbReference>
<evidence type="ECO:0000256" key="1">
    <source>
        <dbReference type="SAM" id="Phobius"/>
    </source>
</evidence>
<keyword evidence="1" id="KW-0472">Membrane</keyword>
<proteinExistence type="predicted"/>
<keyword evidence="3" id="KW-1185">Reference proteome</keyword>
<dbReference type="EMBL" id="JACIEG010000001">
    <property type="protein sequence ID" value="MBB3968216.1"/>
    <property type="molecule type" value="Genomic_DNA"/>
</dbReference>
<keyword evidence="1" id="KW-1133">Transmembrane helix</keyword>
<keyword evidence="1" id="KW-0812">Transmembrane</keyword>
<evidence type="ECO:0000313" key="2">
    <source>
        <dbReference type="EMBL" id="MBB3968216.1"/>
    </source>
</evidence>